<evidence type="ECO:0000256" key="1">
    <source>
        <dbReference type="SAM" id="MobiDB-lite"/>
    </source>
</evidence>
<protein>
    <submittedName>
        <fullName evidence="2">Uncharacterized protein</fullName>
    </submittedName>
</protein>
<dbReference type="AlphaFoldDB" id="A0A6C0KRH8"/>
<feature type="compositionally biased region" description="Acidic residues" evidence="1">
    <location>
        <begin position="20"/>
        <end position="37"/>
    </location>
</feature>
<accession>A0A6C0KRH8</accession>
<feature type="compositionally biased region" description="Basic and acidic residues" evidence="1">
    <location>
        <begin position="38"/>
        <end position="48"/>
    </location>
</feature>
<feature type="region of interest" description="Disordered" evidence="1">
    <location>
        <begin position="1"/>
        <end position="49"/>
    </location>
</feature>
<name>A0A6C0KRH8_9ZZZZ</name>
<evidence type="ECO:0000313" key="2">
    <source>
        <dbReference type="EMBL" id="QHU20615.1"/>
    </source>
</evidence>
<reference evidence="2" key="1">
    <citation type="journal article" date="2020" name="Nature">
        <title>Giant virus diversity and host interactions through global metagenomics.</title>
        <authorList>
            <person name="Schulz F."/>
            <person name="Roux S."/>
            <person name="Paez-Espino D."/>
            <person name="Jungbluth S."/>
            <person name="Walsh D.A."/>
            <person name="Denef V.J."/>
            <person name="McMahon K.D."/>
            <person name="Konstantinidis K.T."/>
            <person name="Eloe-Fadrosh E.A."/>
            <person name="Kyrpides N.C."/>
            <person name="Woyke T."/>
        </authorList>
    </citation>
    <scope>NUCLEOTIDE SEQUENCE</scope>
    <source>
        <strain evidence="2">GVMAG-S-3300013093-109</strain>
    </source>
</reference>
<sequence>MNHQSGAPNYYTPYTSDDGTSGDETDDSGNDSDGSDYEDPRISKEQDPRYAIIKTAGPSLNSIKNPEMYQHAAGAQWNKATNITSLKNYTYLPPPKGVKTSLVSIKSSNRDTTVFPTPYNFNIKLPRTYNNVSKIQLTQMSFPNGHAGATALELFQSTLVNKLIEQGVPSTCITTCVNTMNFTTGANGIAVIEAGRINPSGDPLITTISVPNRVYTNQQIASELTFRANSTPPLNLIDYSTFYDVFTNTRDISPLFNEPGANYGSRINQHRYGPHTKDNIMNTYYSQYHIDRCVTITDQVAYNAYYFPILKEAIATQMAQPFLKTNGISFSNLVQRILGPFEGLDSLFYYQICSTNQDVLDAYRPNLTFQLRNVNQYQWLYDDKNATFTTIHDTLHPSLRNEFTKTHTSILNQELAMNGLTSKSFQTLKNNRSYTCVAKHLERNLSTVLGNYFFVSEYQYSGGAQHRTAQSTFLVEELCNDEQFTTMFNYTSTFGRIYNNYEGVKLTFTNFNDYQTTLSSCYYIMQSTNVSISSINGRINEQFHTYVSTKYNGILPQEMITNQTYLSQQALPVSFLTDQNVYIPGMPMVTNCYSTCVISCIKSCSTTYHSDVAKCYTQYSSVKNPNTSTLSTLNVCLSSASTAYNECKKGCSTDCGITCTCTPICINILTQLVNQWYSCLPVNTVINTLTYRLGLANKTRSSFNILSTVSQYTSSANLNYFMQVNEDQGFNNIDVTMKEDYSITQEPTGQVKFMFCKILMNGIGDTGISNTLIQNPISFDQGLSKLDRLNIKIYYDDEAITPAWLLYPYTFDINEWNATFQIDENIGLVSDADQWSKVPTIPIPDNPYSAPYLALKKGDDE</sequence>
<organism evidence="2">
    <name type="scientific">viral metagenome</name>
    <dbReference type="NCBI Taxonomy" id="1070528"/>
    <lineage>
        <taxon>unclassified sequences</taxon>
        <taxon>metagenomes</taxon>
        <taxon>organismal metagenomes</taxon>
    </lineage>
</organism>
<dbReference type="EMBL" id="MN740969">
    <property type="protein sequence ID" value="QHU20615.1"/>
    <property type="molecule type" value="Genomic_DNA"/>
</dbReference>
<proteinExistence type="predicted"/>